<dbReference type="InterPro" id="IPR056884">
    <property type="entry name" value="NPHP3-like_N"/>
</dbReference>
<evidence type="ECO:0000259" key="3">
    <source>
        <dbReference type="PROSITE" id="PS50837"/>
    </source>
</evidence>
<dbReference type="Gene3D" id="1.25.40.20">
    <property type="entry name" value="Ankyrin repeat-containing domain"/>
    <property type="match status" value="1"/>
</dbReference>
<keyword evidence="5" id="KW-1185">Reference proteome</keyword>
<dbReference type="PANTHER" id="PTHR46082">
    <property type="entry name" value="ATP/GTP-BINDING PROTEIN-RELATED"/>
    <property type="match status" value="1"/>
</dbReference>
<dbReference type="Pfam" id="PF22939">
    <property type="entry name" value="WHD_GPIID"/>
    <property type="match status" value="1"/>
</dbReference>
<evidence type="ECO:0000313" key="5">
    <source>
        <dbReference type="Proteomes" id="UP001610446"/>
    </source>
</evidence>
<gene>
    <name evidence="4" type="ORF">BJY01DRAFT_236447</name>
</gene>
<dbReference type="SMART" id="SM00248">
    <property type="entry name" value="ANK"/>
    <property type="match status" value="3"/>
</dbReference>
<reference evidence="4 5" key="1">
    <citation type="submission" date="2024-07" db="EMBL/GenBank/DDBJ databases">
        <title>Section-level genome sequencing and comparative genomics of Aspergillus sections Usti and Cavernicolus.</title>
        <authorList>
            <consortium name="Lawrence Berkeley National Laboratory"/>
            <person name="Nybo J.L."/>
            <person name="Vesth T.C."/>
            <person name="Theobald S."/>
            <person name="Frisvad J.C."/>
            <person name="Larsen T.O."/>
            <person name="Kjaerboelling I."/>
            <person name="Rothschild-Mancinelli K."/>
            <person name="Lyhne E.K."/>
            <person name="Kogle M.E."/>
            <person name="Barry K."/>
            <person name="Clum A."/>
            <person name="Na H."/>
            <person name="Ledsgaard L."/>
            <person name="Lin J."/>
            <person name="Lipzen A."/>
            <person name="Kuo A."/>
            <person name="Riley R."/>
            <person name="Mondo S."/>
            <person name="Labutti K."/>
            <person name="Haridas S."/>
            <person name="Pangalinan J."/>
            <person name="Salamov A.A."/>
            <person name="Simmons B.A."/>
            <person name="Magnuson J.K."/>
            <person name="Chen J."/>
            <person name="Drula E."/>
            <person name="Henrissat B."/>
            <person name="Wiebenga A."/>
            <person name="Lubbers R.J."/>
            <person name="Gomes A.C."/>
            <person name="Makela M.R."/>
            <person name="Stajich J."/>
            <person name="Grigoriev I.V."/>
            <person name="Mortensen U.H."/>
            <person name="De Vries R.P."/>
            <person name="Baker S.E."/>
            <person name="Andersen M.R."/>
        </authorList>
    </citation>
    <scope>NUCLEOTIDE SEQUENCE [LARGE SCALE GENOMIC DNA]</scope>
    <source>
        <strain evidence="4 5">CBS 123904</strain>
    </source>
</reference>
<dbReference type="InterPro" id="IPR036770">
    <property type="entry name" value="Ankyrin_rpt-contain_sf"/>
</dbReference>
<feature type="domain" description="NACHT" evidence="3">
    <location>
        <begin position="341"/>
        <end position="487"/>
    </location>
</feature>
<keyword evidence="2" id="KW-0040">ANK repeat</keyword>
<proteinExistence type="predicted"/>
<dbReference type="InterPro" id="IPR053137">
    <property type="entry name" value="NLR-like"/>
</dbReference>
<keyword evidence="1" id="KW-0677">Repeat</keyword>
<dbReference type="SUPFAM" id="SSF48403">
    <property type="entry name" value="Ankyrin repeat"/>
    <property type="match status" value="1"/>
</dbReference>
<dbReference type="PANTHER" id="PTHR46082:SF11">
    <property type="entry name" value="AAA+ ATPASE DOMAIN-CONTAINING PROTEIN-RELATED"/>
    <property type="match status" value="1"/>
</dbReference>
<dbReference type="PROSITE" id="PS50297">
    <property type="entry name" value="ANK_REP_REGION"/>
    <property type="match status" value="1"/>
</dbReference>
<dbReference type="Gene3D" id="3.40.50.1580">
    <property type="entry name" value="Nucleoside phosphorylase domain"/>
    <property type="match status" value="1"/>
</dbReference>
<dbReference type="Proteomes" id="UP001610446">
    <property type="component" value="Unassembled WGS sequence"/>
</dbReference>
<dbReference type="Gene3D" id="3.40.50.300">
    <property type="entry name" value="P-loop containing nucleotide triphosphate hydrolases"/>
    <property type="match status" value="1"/>
</dbReference>
<evidence type="ECO:0000256" key="1">
    <source>
        <dbReference type="ARBA" id="ARBA00022737"/>
    </source>
</evidence>
<organism evidence="4 5">
    <name type="scientific">Aspergillus pseudoustus</name>
    <dbReference type="NCBI Taxonomy" id="1810923"/>
    <lineage>
        <taxon>Eukaryota</taxon>
        <taxon>Fungi</taxon>
        <taxon>Dikarya</taxon>
        <taxon>Ascomycota</taxon>
        <taxon>Pezizomycotina</taxon>
        <taxon>Eurotiomycetes</taxon>
        <taxon>Eurotiomycetidae</taxon>
        <taxon>Eurotiales</taxon>
        <taxon>Aspergillaceae</taxon>
        <taxon>Aspergillus</taxon>
        <taxon>Aspergillus subgen. Nidulantes</taxon>
    </lineage>
</organism>
<dbReference type="InterPro" id="IPR035994">
    <property type="entry name" value="Nucleoside_phosphorylase_sf"/>
</dbReference>
<dbReference type="PROSITE" id="PS50837">
    <property type="entry name" value="NACHT"/>
    <property type="match status" value="1"/>
</dbReference>
<protein>
    <recommendedName>
        <fullName evidence="3">NACHT domain-containing protein</fullName>
    </recommendedName>
</protein>
<evidence type="ECO:0000256" key="2">
    <source>
        <dbReference type="PROSITE-ProRule" id="PRU00023"/>
    </source>
</evidence>
<feature type="repeat" description="ANK" evidence="2">
    <location>
        <begin position="847"/>
        <end position="879"/>
    </location>
</feature>
<dbReference type="InterPro" id="IPR007111">
    <property type="entry name" value="NACHT_NTPase"/>
</dbReference>
<dbReference type="InterPro" id="IPR027417">
    <property type="entry name" value="P-loop_NTPase"/>
</dbReference>
<dbReference type="InterPro" id="IPR054471">
    <property type="entry name" value="GPIID_WHD"/>
</dbReference>
<dbReference type="SUPFAM" id="SSF53167">
    <property type="entry name" value="Purine and uridine phosphorylases"/>
    <property type="match status" value="1"/>
</dbReference>
<sequence>MAEHNVAIACSGRGTNAAAHAAANLLRTFRNIRFGLLVGVGGGAAGSPDRSNPLNDIRLGDVVVSMPAKSHGGVVQYDMGRWTNNAEFQIESHLNKPPTVLSTAIMRLQSDHDLENDRMNQYIQDVASNRPRRRAYRFPGRDQDRLFRADYRHHADAEGDCSMCDAEQAVERLERETDEPAVHYGLIASSNAVMMSAQHREEIRREHRILCFEMEAAGLMDNFPCVVIRGISDYSDDHKNKIWQPYSAVAAAAYAKDLLRVIHPHQVDRMEMAAIRIAEECHMLMLLQEQQRRAATEMLEWLTPMDYGFQHSDNLSQRQPGTGQWLLDSEEFQRFLEGGKQTLFCPGIPGAGKTIITSIVVDHLLARFQREATIAVAYIYCSYQRRDEQKAEYLLASLLKQLAQRLPSLPGNLESLILRSRDYRTRPSFEEIVGALRSVAAAFSRIFIIVDALDECPVADGCLSRFLSEIFLLQRLREASIFATSRPLPEITGRFKESITLQIRATEEDVRSYLDGQIFRLPRFLTDSPSLQEETKTAIIQAVNGMFQLAQLHLASLVGTTSPKSLRAKLQSLPTGSGAYDKAYDNAMARVEGQPREQVALAKEVLSWVTCAWRPLRTTELQHALAVELGETTLDGENLPQIEDMVSVCVGLVTVDQQSGIIRLAHYTTQEYLERTQGRWFPHAQADITQICLSYLSFDAFQSGTSPSYADYKERLDANPLYHYAACSWGLHACRASAFPESVITFLGKTALVQAASEPLFELQQVFLFFGFVKKLPDFPNRITGLHLAAYFGLGEAVRILRERYSEVDVCDSHCRTPLSYAAENGRVVAAELLLEKNAFHGTRDETGKTPLSFASRAGRAAMVKLLIEHGATLDSQDKEGRTPLLYWSSMAPASL</sequence>
<comment type="caution">
    <text evidence="4">The sequence shown here is derived from an EMBL/GenBank/DDBJ whole genome shotgun (WGS) entry which is preliminary data.</text>
</comment>
<evidence type="ECO:0000313" key="4">
    <source>
        <dbReference type="EMBL" id="KAL2841282.1"/>
    </source>
</evidence>
<dbReference type="Pfam" id="PF12796">
    <property type="entry name" value="Ank_2"/>
    <property type="match status" value="1"/>
</dbReference>
<dbReference type="PROSITE" id="PS50088">
    <property type="entry name" value="ANK_REPEAT"/>
    <property type="match status" value="1"/>
</dbReference>
<accession>A0ABR4JML8</accession>
<name>A0ABR4JML8_9EURO</name>
<dbReference type="InterPro" id="IPR002110">
    <property type="entry name" value="Ankyrin_rpt"/>
</dbReference>
<dbReference type="EMBL" id="JBFXLU010000111">
    <property type="protein sequence ID" value="KAL2841282.1"/>
    <property type="molecule type" value="Genomic_DNA"/>
</dbReference>
<dbReference type="Pfam" id="PF24883">
    <property type="entry name" value="NPHP3_N"/>
    <property type="match status" value="1"/>
</dbReference>